<sequence length="340" mass="38540">MIVYVVTARFSTTIQRLIHGLGAEAKGLLSYITYEEMFFERATPLAHHIFTDFDRLSRYELDCAATVALRLQAQAPEVRILNHPLHALERVPLLHKLNMQGINDFAVQRLDTGARPTKYPAFLRAEDGYGGPETGILRSDAEFDDAIAQMQRNGRALKGRIAVGYVGEPDEKGFYRKYGAFNVGGAIVPQHLMRSEQWVVKKNSAAIGPAEAEEELDFIRRNPHADHLANVFRIGGLDFGRVDYGFHQGRLQVYEINSNPSFPDFAKSDGRSERRPLIRERFLSALCAINTPHRRGRVGFPETRPRAHDLHLPRARLPFSLGRYLLDRVTGRAKHSKEER</sequence>
<evidence type="ECO:0008006" key="3">
    <source>
        <dbReference type="Google" id="ProtNLM"/>
    </source>
</evidence>
<dbReference type="AlphaFoldDB" id="A0A6M7WEC8"/>
<dbReference type="EMBL" id="CP033367">
    <property type="protein sequence ID" value="QKD00812.1"/>
    <property type="molecule type" value="Genomic_DNA"/>
</dbReference>
<dbReference type="Proteomes" id="UP000503017">
    <property type="component" value="Chromosome"/>
</dbReference>
<name>A0A6M7WEC8_RHILI</name>
<dbReference type="SUPFAM" id="SSF56059">
    <property type="entry name" value="Glutathione synthetase ATP-binding domain-like"/>
    <property type="match status" value="1"/>
</dbReference>
<evidence type="ECO:0000313" key="1">
    <source>
        <dbReference type="EMBL" id="QKD00812.1"/>
    </source>
</evidence>
<dbReference type="RefSeq" id="WP_051429734.1">
    <property type="nucleotide sequence ID" value="NZ_CP033367.1"/>
</dbReference>
<protein>
    <recommendedName>
        <fullName evidence="3">ATP-grasp domain-containing protein</fullName>
    </recommendedName>
</protein>
<organism evidence="1 2">
    <name type="scientific">Mesorhizobium loti R88b</name>
    <dbReference type="NCBI Taxonomy" id="935548"/>
    <lineage>
        <taxon>Bacteria</taxon>
        <taxon>Pseudomonadati</taxon>
        <taxon>Pseudomonadota</taxon>
        <taxon>Alphaproteobacteria</taxon>
        <taxon>Hyphomicrobiales</taxon>
        <taxon>Phyllobacteriaceae</taxon>
        <taxon>Mesorhizobium</taxon>
    </lineage>
</organism>
<proteinExistence type="predicted"/>
<gene>
    <name evidence="1" type="ORF">EB235_04350</name>
</gene>
<reference evidence="1 2" key="1">
    <citation type="submission" date="2018-10" db="EMBL/GenBank/DDBJ databases">
        <authorList>
            <person name="Perry B.J."/>
            <person name="Sullivan J.T."/>
            <person name="Murphy R.J.T."/>
            <person name="Ramsay J.P."/>
            <person name="Ronson C.W."/>
        </authorList>
    </citation>
    <scope>NUCLEOTIDE SEQUENCE [LARGE SCALE GENOMIC DNA]</scope>
    <source>
        <strain evidence="1 2">R88b</strain>
    </source>
</reference>
<accession>A0A6M7WEC8</accession>
<evidence type="ECO:0000313" key="2">
    <source>
        <dbReference type="Proteomes" id="UP000503017"/>
    </source>
</evidence>